<name>A0A9W6EEJ2_ASPNG</name>
<accession>A0A9W6EEJ2</accession>
<dbReference type="Proteomes" id="UP001144191">
    <property type="component" value="Unassembled WGS sequence"/>
</dbReference>
<proteinExistence type="predicted"/>
<reference evidence="1" key="1">
    <citation type="submission" date="2022-07" db="EMBL/GenBank/DDBJ databases">
        <title>Taxonomy of Aspergillus series Nigri: significant species reduction supported by multi-species coalescent approaches.</title>
        <authorList>
            <person name="Bian C."/>
            <person name="Kusuya Y."/>
            <person name="Sklenar F."/>
            <person name="D'hooge E."/>
            <person name="Yaguchi T."/>
            <person name="Takahashi H."/>
            <person name="Hubka V."/>
        </authorList>
    </citation>
    <scope>NUCLEOTIDE SEQUENCE</scope>
    <source>
        <strain evidence="1">IFM 63604</strain>
    </source>
</reference>
<sequence length="77" mass="8259">SLLPGSRILSAVFWACGSGGRTTGALNLGENNFKDVGQVKRSEGYDRASKLTLPAPRDLFNSRANRDASYQIIGGQM</sequence>
<organism evidence="1 2">
    <name type="scientific">Aspergillus niger</name>
    <dbReference type="NCBI Taxonomy" id="5061"/>
    <lineage>
        <taxon>Eukaryota</taxon>
        <taxon>Fungi</taxon>
        <taxon>Dikarya</taxon>
        <taxon>Ascomycota</taxon>
        <taxon>Pezizomycotina</taxon>
        <taxon>Eurotiomycetes</taxon>
        <taxon>Eurotiomycetidae</taxon>
        <taxon>Eurotiales</taxon>
        <taxon>Aspergillaceae</taxon>
        <taxon>Aspergillus</taxon>
        <taxon>Aspergillus subgen. Circumdati</taxon>
    </lineage>
</organism>
<gene>
    <name evidence="1" type="ORF">AnigIFM63604_004241</name>
</gene>
<evidence type="ECO:0000313" key="2">
    <source>
        <dbReference type="Proteomes" id="UP001144191"/>
    </source>
</evidence>
<comment type="caution">
    <text evidence="1">The sequence shown here is derived from an EMBL/GenBank/DDBJ whole genome shotgun (WGS) entry which is preliminary data.</text>
</comment>
<dbReference type="AlphaFoldDB" id="A0A9W6EEJ2"/>
<dbReference type="EMBL" id="BRPB01000223">
    <property type="protein sequence ID" value="GLA56064.1"/>
    <property type="molecule type" value="Genomic_DNA"/>
</dbReference>
<feature type="non-terminal residue" evidence="1">
    <location>
        <position position="1"/>
    </location>
</feature>
<evidence type="ECO:0000313" key="1">
    <source>
        <dbReference type="EMBL" id="GLA56064.1"/>
    </source>
</evidence>
<protein>
    <submittedName>
        <fullName evidence="1">Uncharacterized protein</fullName>
    </submittedName>
</protein>